<dbReference type="RefSeq" id="XP_044543855.1">
    <property type="nucleotide sequence ID" value="XM_044685968.1"/>
</dbReference>
<gene>
    <name evidence="1" type="ORF">C9374_010425</name>
</gene>
<dbReference type="AlphaFoldDB" id="A0AA88GDT6"/>
<organism evidence="1 2">
    <name type="scientific">Naegleria lovaniensis</name>
    <name type="common">Amoeba</name>
    <dbReference type="NCBI Taxonomy" id="51637"/>
    <lineage>
        <taxon>Eukaryota</taxon>
        <taxon>Discoba</taxon>
        <taxon>Heterolobosea</taxon>
        <taxon>Tetramitia</taxon>
        <taxon>Eutetramitia</taxon>
        <taxon>Vahlkampfiidae</taxon>
        <taxon>Naegleria</taxon>
    </lineage>
</organism>
<accession>A0AA88GDT6</accession>
<dbReference type="EMBL" id="PYSW02000043">
    <property type="protein sequence ID" value="KAG2374681.1"/>
    <property type="molecule type" value="Genomic_DNA"/>
</dbReference>
<dbReference type="Proteomes" id="UP000816034">
    <property type="component" value="Unassembled WGS sequence"/>
</dbReference>
<protein>
    <submittedName>
        <fullName evidence="1">Uncharacterized protein</fullName>
    </submittedName>
</protein>
<name>A0AA88GDT6_NAELO</name>
<evidence type="ECO:0000313" key="1">
    <source>
        <dbReference type="EMBL" id="KAG2374681.1"/>
    </source>
</evidence>
<sequence>MLSSNSSSESSSSSPTQTYRTWIKKIQVPIGCTILQIFVSNNETISLNQPLFEYKVFNPQTQSDRVGVFLSSIYKNLQTNTMCKARIVEISTSSNNNSSNLPFLVQTESDRTILLMEYVDESVKESSTSDNFEPKSPLYTLL</sequence>
<dbReference type="GeneID" id="68102879"/>
<keyword evidence="2" id="KW-1185">Reference proteome</keyword>
<evidence type="ECO:0000313" key="2">
    <source>
        <dbReference type="Proteomes" id="UP000816034"/>
    </source>
</evidence>
<reference evidence="1 2" key="1">
    <citation type="journal article" date="2018" name="BMC Genomics">
        <title>The genome of Naegleria lovaniensis, the basis for a comparative approach to unravel pathogenicity factors of the human pathogenic amoeba N. fowleri.</title>
        <authorList>
            <person name="Liechti N."/>
            <person name="Schurch N."/>
            <person name="Bruggmann R."/>
            <person name="Wittwer M."/>
        </authorList>
    </citation>
    <scope>NUCLEOTIDE SEQUENCE [LARGE SCALE GENOMIC DNA]</scope>
    <source>
        <strain evidence="1 2">ATCC 30569</strain>
    </source>
</reference>
<comment type="caution">
    <text evidence="1">The sequence shown here is derived from an EMBL/GenBank/DDBJ whole genome shotgun (WGS) entry which is preliminary data.</text>
</comment>
<proteinExistence type="predicted"/>